<organism evidence="1 2">
    <name type="scientific">Candidatus Oscillibacter excrementigallinarum</name>
    <dbReference type="NCBI Taxonomy" id="2838716"/>
    <lineage>
        <taxon>Bacteria</taxon>
        <taxon>Bacillati</taxon>
        <taxon>Bacillota</taxon>
        <taxon>Clostridia</taxon>
        <taxon>Eubacteriales</taxon>
        <taxon>Oscillospiraceae</taxon>
        <taxon>Oscillibacter</taxon>
    </lineage>
</organism>
<dbReference type="Gene3D" id="2.30.110.10">
    <property type="entry name" value="Electron Transport, Fmn-binding Protein, Chain A"/>
    <property type="match status" value="1"/>
</dbReference>
<dbReference type="PANTHER" id="PTHR34071">
    <property type="entry name" value="5-NITROIMIDAZOLE ANTIBIOTICS RESISTANCE PROTEIN, NIMA-FAMILY-RELATED PROTEIN-RELATED"/>
    <property type="match status" value="1"/>
</dbReference>
<comment type="caution">
    <text evidence="1">The sequence shown here is derived from an EMBL/GenBank/DDBJ whole genome shotgun (WGS) entry which is preliminary data.</text>
</comment>
<dbReference type="Pfam" id="PF12900">
    <property type="entry name" value="Pyridox_ox_2"/>
    <property type="match status" value="1"/>
</dbReference>
<dbReference type="PANTHER" id="PTHR34071:SF2">
    <property type="entry name" value="FLAVIN-NUCLEOTIDE-BINDING PROTEIN"/>
    <property type="match status" value="1"/>
</dbReference>
<dbReference type="EMBL" id="DWZJ01000013">
    <property type="protein sequence ID" value="HJB12488.1"/>
    <property type="molecule type" value="Genomic_DNA"/>
</dbReference>
<reference evidence="1" key="2">
    <citation type="submission" date="2021-04" db="EMBL/GenBank/DDBJ databases">
        <authorList>
            <person name="Gilroy R."/>
        </authorList>
    </citation>
    <scope>NUCLEOTIDE SEQUENCE</scope>
    <source>
        <strain evidence="1">ChiBcec18-1249</strain>
    </source>
</reference>
<dbReference type="SUPFAM" id="SSF50475">
    <property type="entry name" value="FMN-binding split barrel"/>
    <property type="match status" value="1"/>
</dbReference>
<gene>
    <name evidence="1" type="ORF">H9787_02100</name>
</gene>
<evidence type="ECO:0000313" key="2">
    <source>
        <dbReference type="Proteomes" id="UP000823824"/>
    </source>
</evidence>
<sequence>MRRQDRAVTDPEKIQAVIDACEVCRLGFQDGRGVYVVPVNFGHVMEDGRHVFYFHGAAEGRKVDLVRRNGWAGIELDTGYRLQGAEAACGYTAAFQSVIGEGPIRVVETAEEKRRGLAAIMRQSTGRGDWTFPDGAVDAVCVLRLEAEELSCKEHL</sequence>
<dbReference type="InterPro" id="IPR024747">
    <property type="entry name" value="Pyridox_Oxase-rel"/>
</dbReference>
<dbReference type="Proteomes" id="UP000823824">
    <property type="component" value="Unassembled WGS sequence"/>
</dbReference>
<dbReference type="AlphaFoldDB" id="A0A9D2RR05"/>
<name>A0A9D2RR05_9FIRM</name>
<proteinExistence type="predicted"/>
<dbReference type="InterPro" id="IPR012349">
    <property type="entry name" value="Split_barrel_FMN-bd"/>
</dbReference>
<accession>A0A9D2RR05</accession>
<protein>
    <submittedName>
        <fullName evidence="1">Pyridoxamine 5'-phosphate oxidase family protein</fullName>
    </submittedName>
</protein>
<evidence type="ECO:0000313" key="1">
    <source>
        <dbReference type="EMBL" id="HJB12488.1"/>
    </source>
</evidence>
<reference evidence="1" key="1">
    <citation type="journal article" date="2021" name="PeerJ">
        <title>Extensive microbial diversity within the chicken gut microbiome revealed by metagenomics and culture.</title>
        <authorList>
            <person name="Gilroy R."/>
            <person name="Ravi A."/>
            <person name="Getino M."/>
            <person name="Pursley I."/>
            <person name="Horton D.L."/>
            <person name="Alikhan N.F."/>
            <person name="Baker D."/>
            <person name="Gharbi K."/>
            <person name="Hall N."/>
            <person name="Watson M."/>
            <person name="Adriaenssens E.M."/>
            <person name="Foster-Nyarko E."/>
            <person name="Jarju S."/>
            <person name="Secka A."/>
            <person name="Antonio M."/>
            <person name="Oren A."/>
            <person name="Chaudhuri R.R."/>
            <person name="La Ragione R."/>
            <person name="Hildebrand F."/>
            <person name="Pallen M.J."/>
        </authorList>
    </citation>
    <scope>NUCLEOTIDE SEQUENCE</scope>
    <source>
        <strain evidence="1">ChiBcec18-1249</strain>
    </source>
</reference>